<evidence type="ECO:0000259" key="2">
    <source>
        <dbReference type="Pfam" id="PF00487"/>
    </source>
</evidence>
<dbReference type="GO" id="GO:0016717">
    <property type="term" value="F:oxidoreductase activity, acting on paired donors, with oxidation of a pair of donors resulting in the reduction of molecular oxygen to two molecules of water"/>
    <property type="evidence" value="ECO:0007669"/>
    <property type="project" value="TreeGrafter"/>
</dbReference>
<keyword evidence="4" id="KW-1185">Reference proteome</keyword>
<feature type="transmembrane region" description="Helical" evidence="1">
    <location>
        <begin position="213"/>
        <end position="235"/>
    </location>
</feature>
<dbReference type="OMA" id="GWHHRHY"/>
<dbReference type="InterPro" id="IPR005804">
    <property type="entry name" value="FA_desaturase_dom"/>
</dbReference>
<keyword evidence="1" id="KW-0472">Membrane</keyword>
<proteinExistence type="predicted"/>
<keyword evidence="1" id="KW-0812">Transmembrane</keyword>
<feature type="transmembrane region" description="Helical" evidence="1">
    <location>
        <begin position="256"/>
        <end position="277"/>
    </location>
</feature>
<gene>
    <name evidence="3" type="ORF">H696_00775</name>
</gene>
<feature type="transmembrane region" description="Helical" evidence="1">
    <location>
        <begin position="87"/>
        <end position="107"/>
    </location>
</feature>
<sequence length="417" mass="46735">MQAIGRDATVLFESYHLRDNVAQQYLTRLPELDRMPEGMSDSADGTLLPYPLDSPVFVEIKRRVRAEVLARVPAAPGKGGQRGGPGIGLGIAFTLVGWLGSWSIMLWAARLGWWPLSFAACAVLSLFTCHVALTLSHGGMHGNLVDHGRWNELLGLCHDIIGGCSLVWTYHHHVSHHMHTNDPDYDQDIFLAWPTFRFDYRLPQYWFHRFQHLYSFVLFAFLSVSIQYSDYVSLFTGSTGRVKFHGASSWEFTRSFLLKAANLFMLLGIPLLVSPAGSLVKVLILWSIYNGVLSFCLSWLFAVSHNIGDTKTLSEESVESWLEVQVRHSANWGGRLGNFLTGGLNYQIEHHLFPGMSYAHLPDAAVIVEEECLKAGIPYVKYPTLLSICVALYKFMRDCGQNRDSPAASVPLSKKKD</sequence>
<dbReference type="GO" id="GO:0008610">
    <property type="term" value="P:lipid biosynthetic process"/>
    <property type="evidence" value="ECO:0007669"/>
    <property type="project" value="UniProtKB-ARBA"/>
</dbReference>
<reference evidence="3" key="1">
    <citation type="submission" date="2013-04" db="EMBL/GenBank/DDBJ databases">
        <title>The Genome Sequence of Fonticula alba ATCC 38817.</title>
        <authorList>
            <consortium name="The Broad Institute Genomics Platform"/>
            <person name="Russ C."/>
            <person name="Cuomo C."/>
            <person name="Burger G."/>
            <person name="Gray M.W."/>
            <person name="Holland P.W.H."/>
            <person name="King N."/>
            <person name="Lang F.B.F."/>
            <person name="Roger A.J."/>
            <person name="Ruiz-Trillo I."/>
            <person name="Brown M."/>
            <person name="Walker B."/>
            <person name="Young S."/>
            <person name="Zeng Q."/>
            <person name="Gargeya S."/>
            <person name="Fitzgerald M."/>
            <person name="Haas B."/>
            <person name="Abouelleil A."/>
            <person name="Allen A.W."/>
            <person name="Alvarado L."/>
            <person name="Arachchi H.M."/>
            <person name="Berlin A.M."/>
            <person name="Chapman S.B."/>
            <person name="Gainer-Dewar J."/>
            <person name="Goldberg J."/>
            <person name="Griggs A."/>
            <person name="Gujja S."/>
            <person name="Hansen M."/>
            <person name="Howarth C."/>
            <person name="Imamovic A."/>
            <person name="Ireland A."/>
            <person name="Larimer J."/>
            <person name="McCowan C."/>
            <person name="Murphy C."/>
            <person name="Pearson M."/>
            <person name="Poon T.W."/>
            <person name="Priest M."/>
            <person name="Roberts A."/>
            <person name="Saif S."/>
            <person name="Shea T."/>
            <person name="Sisk P."/>
            <person name="Sykes S."/>
            <person name="Wortman J."/>
            <person name="Nusbaum C."/>
            <person name="Birren B."/>
        </authorList>
    </citation>
    <scope>NUCLEOTIDE SEQUENCE [LARGE SCALE GENOMIC DNA]</scope>
    <source>
        <strain evidence="3">ATCC 38817</strain>
    </source>
</reference>
<evidence type="ECO:0000313" key="4">
    <source>
        <dbReference type="Proteomes" id="UP000030693"/>
    </source>
</evidence>
<organism evidence="3">
    <name type="scientific">Fonticula alba</name>
    <name type="common">Slime mold</name>
    <dbReference type="NCBI Taxonomy" id="691883"/>
    <lineage>
        <taxon>Eukaryota</taxon>
        <taxon>Rotosphaerida</taxon>
        <taxon>Fonticulaceae</taxon>
        <taxon>Fonticula</taxon>
    </lineage>
</organism>
<evidence type="ECO:0000313" key="3">
    <source>
        <dbReference type="EMBL" id="KCV73234.1"/>
    </source>
</evidence>
<keyword evidence="1" id="KW-1133">Transmembrane helix</keyword>
<dbReference type="Proteomes" id="UP000030693">
    <property type="component" value="Unassembled WGS sequence"/>
</dbReference>
<feature type="transmembrane region" description="Helical" evidence="1">
    <location>
        <begin position="113"/>
        <end position="133"/>
    </location>
</feature>
<dbReference type="OrthoDB" id="260091at2759"/>
<evidence type="ECO:0000256" key="1">
    <source>
        <dbReference type="SAM" id="Phobius"/>
    </source>
</evidence>
<dbReference type="GO" id="GO:0016020">
    <property type="term" value="C:membrane"/>
    <property type="evidence" value="ECO:0007669"/>
    <property type="project" value="TreeGrafter"/>
</dbReference>
<dbReference type="InterPro" id="IPR012171">
    <property type="entry name" value="Fatty_acid_desaturase"/>
</dbReference>
<dbReference type="EMBL" id="KB932201">
    <property type="protein sequence ID" value="KCV73234.1"/>
    <property type="molecule type" value="Genomic_DNA"/>
</dbReference>
<feature type="transmembrane region" description="Helical" evidence="1">
    <location>
        <begin position="283"/>
        <end position="303"/>
    </location>
</feature>
<dbReference type="GeneID" id="20525500"/>
<feature type="domain" description="Fatty acid desaturase" evidence="2">
    <location>
        <begin position="113"/>
        <end position="382"/>
    </location>
</feature>
<protein>
    <recommendedName>
        <fullName evidence="2">Fatty acid desaturase domain-containing protein</fullName>
    </recommendedName>
</protein>
<dbReference type="AlphaFoldDB" id="A0A058ZFU9"/>
<dbReference type="RefSeq" id="XP_009492935.1">
    <property type="nucleotide sequence ID" value="XM_009494660.1"/>
</dbReference>
<accession>A0A058ZFU9</accession>
<dbReference type="Pfam" id="PF00487">
    <property type="entry name" value="FA_desaturase"/>
    <property type="match status" value="1"/>
</dbReference>
<dbReference type="PANTHER" id="PTHR19353:SF19">
    <property type="entry name" value="DELTA(5) FATTY ACID DESATURASE C-RELATED"/>
    <property type="match status" value="1"/>
</dbReference>
<dbReference type="STRING" id="691883.A0A058ZFU9"/>
<dbReference type="PIRSF" id="PIRSF015921">
    <property type="entry name" value="FA_sphinglp_des"/>
    <property type="match status" value="1"/>
</dbReference>
<dbReference type="CDD" id="cd03506">
    <property type="entry name" value="Delta6-FADS-like"/>
    <property type="match status" value="1"/>
</dbReference>
<dbReference type="PANTHER" id="PTHR19353">
    <property type="entry name" value="FATTY ACID DESATURASE 2"/>
    <property type="match status" value="1"/>
</dbReference>
<dbReference type="eggNOG" id="KOG4232">
    <property type="taxonomic scope" value="Eukaryota"/>
</dbReference>
<name>A0A058ZFU9_FONAL</name>